<dbReference type="Gene3D" id="1.20.1260.10">
    <property type="match status" value="1"/>
</dbReference>
<dbReference type="InterPro" id="IPR009078">
    <property type="entry name" value="Ferritin-like_SF"/>
</dbReference>
<keyword evidence="2" id="KW-1185">Reference proteome</keyword>
<dbReference type="Proteomes" id="UP000298681">
    <property type="component" value="Unassembled WGS sequence"/>
</dbReference>
<name>A0A4Z1R2B8_9GAMM</name>
<dbReference type="RefSeq" id="WP_134675196.1">
    <property type="nucleotide sequence ID" value="NZ_SPUH01000002.1"/>
</dbReference>
<proteinExistence type="predicted"/>
<organism evidence="1 2">
    <name type="scientific">Luteimonas yindakuii</name>
    <dbReference type="NCBI Taxonomy" id="2565782"/>
    <lineage>
        <taxon>Bacteria</taxon>
        <taxon>Pseudomonadati</taxon>
        <taxon>Pseudomonadota</taxon>
        <taxon>Gammaproteobacteria</taxon>
        <taxon>Lysobacterales</taxon>
        <taxon>Lysobacteraceae</taxon>
        <taxon>Luteimonas</taxon>
    </lineage>
</organism>
<comment type="caution">
    <text evidence="1">The sequence shown here is derived from an EMBL/GenBank/DDBJ whole genome shotgun (WGS) entry which is preliminary data.</text>
</comment>
<dbReference type="CDD" id="cd00657">
    <property type="entry name" value="Ferritin_like"/>
    <property type="match status" value="1"/>
</dbReference>
<reference evidence="1 2" key="1">
    <citation type="submission" date="2019-01" db="EMBL/GenBank/DDBJ databases">
        <authorList>
            <person name="Zhang S."/>
        </authorList>
    </citation>
    <scope>NUCLEOTIDE SEQUENCE [LARGE SCALE GENOMIC DNA]</scope>
    <source>
        <strain evidence="1 2">1626</strain>
    </source>
</reference>
<dbReference type="SUPFAM" id="SSF47240">
    <property type="entry name" value="Ferritin-like"/>
    <property type="match status" value="1"/>
</dbReference>
<gene>
    <name evidence="1" type="ORF">E4582_12830</name>
</gene>
<dbReference type="AlphaFoldDB" id="A0A4Z1R2B8"/>
<accession>A0A4Z1R2B8</accession>
<dbReference type="InterPro" id="IPR012347">
    <property type="entry name" value="Ferritin-like"/>
</dbReference>
<evidence type="ECO:0000313" key="1">
    <source>
        <dbReference type="EMBL" id="TKS53076.1"/>
    </source>
</evidence>
<sequence>MENEIHTGTNRTGMKVSPADARKLLEVRELQTTMPDPEVDAVALRAAYLAEAGPVGSMPPPPTLRGMAGTAMKALAGKKMHVLLDKIAERAAFERTGTRLYDMMLQKVAVAPALPAGMTIDGVREIRDEEHSHYLLLAAAIETLGADPTAMTPCADVTGVQGMGLVQAMGEPRLTIAQALSTLLAAEVIDNASWELLIDLAQQFGQDELVAQFTEALAAEQRHEATVRQWMATALTEEAGL</sequence>
<evidence type="ECO:0000313" key="2">
    <source>
        <dbReference type="Proteomes" id="UP000298681"/>
    </source>
</evidence>
<dbReference type="EMBL" id="SPUH01000002">
    <property type="protein sequence ID" value="TKS53076.1"/>
    <property type="molecule type" value="Genomic_DNA"/>
</dbReference>
<protein>
    <submittedName>
        <fullName evidence="1">Ferritin-like domain-containing protein</fullName>
    </submittedName>
</protein>